<reference evidence="1 2" key="2">
    <citation type="journal article" date="2022" name="Mol. Ecol. Resour.">
        <title>The genomes of chicory, endive, great burdock and yacon provide insights into Asteraceae paleo-polyploidization history and plant inulin production.</title>
        <authorList>
            <person name="Fan W."/>
            <person name="Wang S."/>
            <person name="Wang H."/>
            <person name="Wang A."/>
            <person name="Jiang F."/>
            <person name="Liu H."/>
            <person name="Zhao H."/>
            <person name="Xu D."/>
            <person name="Zhang Y."/>
        </authorList>
    </citation>
    <scope>NUCLEOTIDE SEQUENCE [LARGE SCALE GENOMIC DNA]</scope>
    <source>
        <strain evidence="2">cv. Niubang</strain>
    </source>
</reference>
<sequence length="126" mass="14897">MGDEFEESEVIFVEVDVWSKRDSPYNLDKQQRNKLKIKRKKKKKKIFSVPIDIPENKSNLFDHQESMVESDLFEVDDDEGEERRVPPHMIWGRKLAKSVTYSIYTGRGRTLKIRDFILKMTGFVEG</sequence>
<evidence type="ECO:0000313" key="2">
    <source>
        <dbReference type="Proteomes" id="UP001055879"/>
    </source>
</evidence>
<protein>
    <submittedName>
        <fullName evidence="1">Uncharacterized protein</fullName>
    </submittedName>
</protein>
<dbReference type="EMBL" id="CM042050">
    <property type="protein sequence ID" value="KAI3735567.1"/>
    <property type="molecule type" value="Genomic_DNA"/>
</dbReference>
<name>A0ACB9CNC3_ARCLA</name>
<gene>
    <name evidence="1" type="ORF">L6452_15073</name>
</gene>
<keyword evidence="2" id="KW-1185">Reference proteome</keyword>
<comment type="caution">
    <text evidence="1">The sequence shown here is derived from an EMBL/GenBank/DDBJ whole genome shotgun (WGS) entry which is preliminary data.</text>
</comment>
<organism evidence="1 2">
    <name type="scientific">Arctium lappa</name>
    <name type="common">Greater burdock</name>
    <name type="synonym">Lappa major</name>
    <dbReference type="NCBI Taxonomy" id="4217"/>
    <lineage>
        <taxon>Eukaryota</taxon>
        <taxon>Viridiplantae</taxon>
        <taxon>Streptophyta</taxon>
        <taxon>Embryophyta</taxon>
        <taxon>Tracheophyta</taxon>
        <taxon>Spermatophyta</taxon>
        <taxon>Magnoliopsida</taxon>
        <taxon>eudicotyledons</taxon>
        <taxon>Gunneridae</taxon>
        <taxon>Pentapetalae</taxon>
        <taxon>asterids</taxon>
        <taxon>campanulids</taxon>
        <taxon>Asterales</taxon>
        <taxon>Asteraceae</taxon>
        <taxon>Carduoideae</taxon>
        <taxon>Cardueae</taxon>
        <taxon>Arctiinae</taxon>
        <taxon>Arctium</taxon>
    </lineage>
</organism>
<evidence type="ECO:0000313" key="1">
    <source>
        <dbReference type="EMBL" id="KAI3735567.1"/>
    </source>
</evidence>
<dbReference type="Proteomes" id="UP001055879">
    <property type="component" value="Linkage Group LG04"/>
</dbReference>
<accession>A0ACB9CNC3</accession>
<reference evidence="2" key="1">
    <citation type="journal article" date="2022" name="Mol. Ecol. Resour.">
        <title>The genomes of chicory, endive, great burdock and yacon provide insights into Asteraceae palaeo-polyploidization history and plant inulin production.</title>
        <authorList>
            <person name="Fan W."/>
            <person name="Wang S."/>
            <person name="Wang H."/>
            <person name="Wang A."/>
            <person name="Jiang F."/>
            <person name="Liu H."/>
            <person name="Zhao H."/>
            <person name="Xu D."/>
            <person name="Zhang Y."/>
        </authorList>
    </citation>
    <scope>NUCLEOTIDE SEQUENCE [LARGE SCALE GENOMIC DNA]</scope>
    <source>
        <strain evidence="2">cv. Niubang</strain>
    </source>
</reference>
<proteinExistence type="predicted"/>